<comment type="caution">
    <text evidence="2">The sequence shown here is derived from an EMBL/GenBank/DDBJ whole genome shotgun (WGS) entry which is preliminary data.</text>
</comment>
<evidence type="ECO:0000313" key="2">
    <source>
        <dbReference type="EMBL" id="MEA5443670.1"/>
    </source>
</evidence>
<sequence>MLDLFHRNRQLLLLTLLLVVVWGLSSLLTLPRLEDPLITQRNALVITALPGATPERVESLLTEPLEKALLELEEVDHLDSTSSSGTSVIAVALKDSIRQVAPVWSKVRGKLDDATPQLPPEASKPEFRDGNIGASALIVGLTWELPGAPNLAILTRLASDLDTRLRALPGTDKVELSGEPEEEIRVAIGARELARLGLTAQALSERIAASDAKEAAGQVRGARSALLLQVDGALDSLERLRAIPLQTGADGASARLGQVAEVSRGVRSPASRMALVHGLPAVVVSATVASGERVDRWAQAARLLLAEVRATLPEGVGLHTVLDQSRYVQERLDGVISNLITGSLMVVAVSVLMLGGRAALVVGAALPLSALMVFGWMRVLAIPLHQMSATGLVIALGLLIDNAIVVVDEVQQRLRTGAAAGEAVRQSVGYLLVPMLAATLTTVLAFLPIATSPGATGEFIGTIGLTVILALASSLVLSLTVIPALTARLQPWQPLGPRTRWWEQGLSLPLLATRYRRTVQHALRHPWRGVALSLLLPVLGFVLFGSLEQQFFPPTNRDQFQIEMRLPQQSTLERTEALALAARGQLRAHPGVADVHWFLGESAPPFFYNVVASQENAPHYAQGLVQLRSTDHLRDTLRSLQERLDGAFPEAQMLVKQLEQGPPFEAPIELRLQGPDLNQLRAIGDDLRRRLAQQEAVTHTSASLSEALPRLALAVDEEQARRSGLDNRAIARQLQAGLEGAVGGSILEGVTTVPVRVQVAAAQRGNLQQVASLDVVSPSSGKTLPLSALARLRLEPELASIDRRDGQRINTVRAFLSAGSLPDSVLGGFRRQLERQGWQLPAGVSLAYGGEADARGDAVTNLLSTVGVLAILMTATLVLSFRSFRMAALIASVALLSVGLAALALKLSGSVFGFTAILGTLGLIGLAINDSIVVLNAIRTDPLAAAGDPAATTAVVLQATRHVIATTLTTVTGFLPLMLDPTGFWPPLAIAVSGGLVGATALALFYVPAAHSLLVRVGSTEARPSPALRPAPQAAME</sequence>
<keyword evidence="1" id="KW-1133">Transmembrane helix</keyword>
<protein>
    <submittedName>
        <fullName evidence="2">Efflux RND transporter permease subunit</fullName>
    </submittedName>
</protein>
<feature type="transmembrane region" description="Helical" evidence="1">
    <location>
        <begin position="985"/>
        <end position="1007"/>
    </location>
</feature>
<feature type="transmembrane region" description="Helical" evidence="1">
    <location>
        <begin position="911"/>
        <end position="938"/>
    </location>
</feature>
<proteinExistence type="predicted"/>
<evidence type="ECO:0000313" key="3">
    <source>
        <dbReference type="Proteomes" id="UP001302329"/>
    </source>
</evidence>
<dbReference type="PRINTS" id="PR00702">
    <property type="entry name" value="ACRIFLAVINRP"/>
</dbReference>
<dbReference type="Gene3D" id="1.20.1640.10">
    <property type="entry name" value="Multidrug efflux transporter AcrB transmembrane domain"/>
    <property type="match status" value="2"/>
</dbReference>
<name>A0ABU5SYS8_9CYAN</name>
<feature type="transmembrane region" description="Helical" evidence="1">
    <location>
        <begin position="335"/>
        <end position="354"/>
    </location>
</feature>
<feature type="transmembrane region" description="Helical" evidence="1">
    <location>
        <begin position="428"/>
        <end position="447"/>
    </location>
</feature>
<keyword evidence="1" id="KW-0812">Transmembrane</keyword>
<dbReference type="SUPFAM" id="SSF82866">
    <property type="entry name" value="Multidrug efflux transporter AcrB transmembrane domain"/>
    <property type="match status" value="2"/>
</dbReference>
<organism evidence="2 3">
    <name type="scientific">Cyanobium gracile UHCC 0281</name>
    <dbReference type="NCBI Taxonomy" id="3110309"/>
    <lineage>
        <taxon>Bacteria</taxon>
        <taxon>Bacillati</taxon>
        <taxon>Cyanobacteriota</taxon>
        <taxon>Cyanophyceae</taxon>
        <taxon>Synechococcales</taxon>
        <taxon>Prochlorococcaceae</taxon>
        <taxon>Cyanobium</taxon>
    </lineage>
</organism>
<dbReference type="InterPro" id="IPR001036">
    <property type="entry name" value="Acrflvin-R"/>
</dbReference>
<feature type="transmembrane region" description="Helical" evidence="1">
    <location>
        <begin position="959"/>
        <end position="979"/>
    </location>
</feature>
<feature type="transmembrane region" description="Helical" evidence="1">
    <location>
        <begin position="387"/>
        <end position="407"/>
    </location>
</feature>
<gene>
    <name evidence="2" type="ORF">VB739_14010</name>
</gene>
<keyword evidence="1" id="KW-0472">Membrane</keyword>
<dbReference type="InterPro" id="IPR027463">
    <property type="entry name" value="AcrB_DN_DC_subdom"/>
</dbReference>
<keyword evidence="3" id="KW-1185">Reference proteome</keyword>
<dbReference type="RefSeq" id="WP_323357649.1">
    <property type="nucleotide sequence ID" value="NZ_JAYGHY010000061.1"/>
</dbReference>
<dbReference type="Gene3D" id="3.30.70.1440">
    <property type="entry name" value="Multidrug efflux transporter AcrB pore domain"/>
    <property type="match status" value="1"/>
</dbReference>
<dbReference type="PANTHER" id="PTHR32063:SF18">
    <property type="entry name" value="CATION EFFLUX SYSTEM PROTEIN"/>
    <property type="match status" value="1"/>
</dbReference>
<dbReference type="Proteomes" id="UP001302329">
    <property type="component" value="Unassembled WGS sequence"/>
</dbReference>
<dbReference type="Gene3D" id="3.30.70.1430">
    <property type="entry name" value="Multidrug efflux transporter AcrB pore domain"/>
    <property type="match status" value="2"/>
</dbReference>
<feature type="transmembrane region" description="Helical" evidence="1">
    <location>
        <begin position="886"/>
        <end position="905"/>
    </location>
</feature>
<dbReference type="Pfam" id="PF00873">
    <property type="entry name" value="ACR_tran"/>
    <property type="match status" value="1"/>
</dbReference>
<dbReference type="Gene3D" id="3.30.2090.10">
    <property type="entry name" value="Multidrug efflux transporter AcrB TolC docking domain, DN and DC subdomains"/>
    <property type="match status" value="2"/>
</dbReference>
<evidence type="ECO:0000256" key="1">
    <source>
        <dbReference type="SAM" id="Phobius"/>
    </source>
</evidence>
<dbReference type="Gene3D" id="3.30.70.1320">
    <property type="entry name" value="Multidrug efflux transporter AcrB pore domain like"/>
    <property type="match status" value="1"/>
</dbReference>
<dbReference type="SUPFAM" id="SSF82714">
    <property type="entry name" value="Multidrug efflux transporter AcrB TolC docking domain, DN and DC subdomains"/>
    <property type="match status" value="2"/>
</dbReference>
<reference evidence="2 3" key="1">
    <citation type="submission" date="2023-12" db="EMBL/GenBank/DDBJ databases">
        <title>Baltic Sea Cyanobacteria.</title>
        <authorList>
            <person name="Delbaje E."/>
            <person name="Fewer D.P."/>
            <person name="Shishido T.K."/>
        </authorList>
    </citation>
    <scope>NUCLEOTIDE SEQUENCE [LARGE SCALE GENOMIC DNA]</scope>
    <source>
        <strain evidence="2 3">UHCC 0281</strain>
    </source>
</reference>
<dbReference type="SUPFAM" id="SSF82693">
    <property type="entry name" value="Multidrug efflux transporter AcrB pore domain, PN1, PN2, PC1 and PC2 subdomains"/>
    <property type="match status" value="2"/>
</dbReference>
<feature type="transmembrane region" description="Helical" evidence="1">
    <location>
        <begin position="862"/>
        <end position="879"/>
    </location>
</feature>
<dbReference type="EMBL" id="JAYGHY010000061">
    <property type="protein sequence ID" value="MEA5443670.1"/>
    <property type="molecule type" value="Genomic_DNA"/>
</dbReference>
<feature type="transmembrane region" description="Helical" evidence="1">
    <location>
        <begin position="526"/>
        <end position="547"/>
    </location>
</feature>
<feature type="transmembrane region" description="Helical" evidence="1">
    <location>
        <begin position="459"/>
        <end position="485"/>
    </location>
</feature>
<dbReference type="PANTHER" id="PTHR32063">
    <property type="match status" value="1"/>
</dbReference>
<feature type="transmembrane region" description="Helical" evidence="1">
    <location>
        <begin position="361"/>
        <end position="381"/>
    </location>
</feature>
<accession>A0ABU5SYS8</accession>